<dbReference type="PANTHER" id="PTHR46179:SF13">
    <property type="entry name" value="C2H2-TYPE DOMAIN-CONTAINING PROTEIN"/>
    <property type="match status" value="1"/>
</dbReference>
<keyword evidence="12" id="KW-1185">Reference proteome</keyword>
<feature type="domain" description="C2H2-type" evidence="10">
    <location>
        <begin position="401"/>
        <end position="430"/>
    </location>
</feature>
<keyword evidence="4" id="KW-0862">Zinc</keyword>
<dbReference type="EMBL" id="CAKOGL010000025">
    <property type="protein sequence ID" value="CAH2102239.1"/>
    <property type="molecule type" value="Genomic_DNA"/>
</dbReference>
<keyword evidence="6" id="KW-0804">Transcription</keyword>
<comment type="caution">
    <text evidence="11">The sequence shown here is derived from an EMBL/GenBank/DDBJ whole genome shotgun (WGS) entry which is preliminary data.</text>
</comment>
<feature type="compositionally biased region" description="Polar residues" evidence="9">
    <location>
        <begin position="524"/>
        <end position="534"/>
    </location>
</feature>
<feature type="region of interest" description="Disordered" evidence="9">
    <location>
        <begin position="556"/>
        <end position="575"/>
    </location>
</feature>
<sequence>MFVSQENTNSSKKKFQKPNILRRKSNLLNKTSVLRAPNKSSAYESQDVKSHFNTSFVFDQKNNDTCVDKVTKSKNNPVKKAVQNLKIDNVTKEEIDAQKVHTNIDTKSMLFLGNSAFNNNEDNENQSSISVESLLMGEVVRQNIPIFENDLQNNELENQKQKWCLDFTQDSQKIIIEHYNGSQIGSIYLDQKQDIVSTMIPLAAVSSIRPEHKMVENENYSSMATMTSFSTVPTYDSSEAVSCDFNTVTSAHNISIAASTNQESNKVENLTSMETIQKISMEQLTSAPLRFKCDMPNCNKEFMTEPKLRKHKSSHNKDTSTKAPRQTTVECPVKKIHENGVEEPCGRIFHVREELVKHLNEEHTIDEAVYRCQECGRRFFWASGLRAHARAHAEGAGRAALACPWPGCARVFRQPCRLREHARAHTGDKPYPCRYPNCGWSFRTASKLVRHARRHTGERRHACATCGRAFLRREHLRDHAARHHAPHARRAHVCPHADCQQSFTNMSSLYMHTKKVHKKEENDPSANPTTSENQELPKVTSENLFMVSLLEPRGAEGAGGVEGAEGTAVGAGGGGAEEAHAARTHCTWPLARAEHYAPDAYVLGDDVQVEQSEGFENNIYTVRSDLFLHGNVLHNEDSEPMSRCVRVSEEGALALDAELLLDAPSVHLDQEELYTDAVDESSFRVFLLSGEELA</sequence>
<dbReference type="SUPFAM" id="SSF57667">
    <property type="entry name" value="beta-beta-alpha zinc fingers"/>
    <property type="match status" value="3"/>
</dbReference>
<evidence type="ECO:0000256" key="3">
    <source>
        <dbReference type="ARBA" id="ARBA00022771"/>
    </source>
</evidence>
<evidence type="ECO:0000256" key="5">
    <source>
        <dbReference type="ARBA" id="ARBA00023015"/>
    </source>
</evidence>
<dbReference type="InterPro" id="IPR036236">
    <property type="entry name" value="Znf_C2H2_sf"/>
</dbReference>
<accession>A0AAU9UUF5</accession>
<protein>
    <recommendedName>
        <fullName evidence="10">C2H2-type domain-containing protein</fullName>
    </recommendedName>
</protein>
<reference evidence="11" key="1">
    <citation type="submission" date="2022-03" db="EMBL/GenBank/DDBJ databases">
        <authorList>
            <person name="Tunstrom K."/>
        </authorList>
    </citation>
    <scope>NUCLEOTIDE SEQUENCE</scope>
</reference>
<evidence type="ECO:0000313" key="12">
    <source>
        <dbReference type="Proteomes" id="UP001153954"/>
    </source>
</evidence>
<evidence type="ECO:0000256" key="4">
    <source>
        <dbReference type="ARBA" id="ARBA00022833"/>
    </source>
</evidence>
<dbReference type="FunFam" id="3.30.160.60:FF:000007">
    <property type="entry name" value="Basic krueppel-like factor 3"/>
    <property type="match status" value="1"/>
</dbReference>
<name>A0AAU9UUF5_EUPED</name>
<dbReference type="GO" id="GO:0008270">
    <property type="term" value="F:zinc ion binding"/>
    <property type="evidence" value="ECO:0007669"/>
    <property type="project" value="UniProtKB-KW"/>
</dbReference>
<dbReference type="Gene3D" id="3.30.160.60">
    <property type="entry name" value="Classic Zinc Finger"/>
    <property type="match status" value="6"/>
</dbReference>
<evidence type="ECO:0000256" key="9">
    <source>
        <dbReference type="SAM" id="MobiDB-lite"/>
    </source>
</evidence>
<feature type="domain" description="C2H2-type" evidence="10">
    <location>
        <begin position="370"/>
        <end position="393"/>
    </location>
</feature>
<feature type="domain" description="C2H2-type" evidence="10">
    <location>
        <begin position="492"/>
        <end position="522"/>
    </location>
</feature>
<keyword evidence="3 8" id="KW-0863">Zinc-finger</keyword>
<dbReference type="GO" id="GO:0005634">
    <property type="term" value="C:nucleus"/>
    <property type="evidence" value="ECO:0007669"/>
    <property type="project" value="UniProtKB-SubCell"/>
</dbReference>
<evidence type="ECO:0000256" key="6">
    <source>
        <dbReference type="ARBA" id="ARBA00023163"/>
    </source>
</evidence>
<evidence type="ECO:0000256" key="2">
    <source>
        <dbReference type="ARBA" id="ARBA00022723"/>
    </source>
</evidence>
<dbReference type="PROSITE" id="PS00028">
    <property type="entry name" value="ZINC_FINGER_C2H2_1"/>
    <property type="match status" value="6"/>
</dbReference>
<dbReference type="AlphaFoldDB" id="A0AAU9UUF5"/>
<dbReference type="Proteomes" id="UP001153954">
    <property type="component" value="Unassembled WGS sequence"/>
</dbReference>
<feature type="domain" description="C2H2-type" evidence="10">
    <location>
        <begin position="431"/>
        <end position="460"/>
    </location>
</feature>
<dbReference type="PROSITE" id="PS50157">
    <property type="entry name" value="ZINC_FINGER_C2H2_2"/>
    <property type="match status" value="6"/>
</dbReference>
<evidence type="ECO:0000256" key="8">
    <source>
        <dbReference type="PROSITE-ProRule" id="PRU00042"/>
    </source>
</evidence>
<dbReference type="InterPro" id="IPR051061">
    <property type="entry name" value="Zinc_finger_trans_reg"/>
</dbReference>
<gene>
    <name evidence="11" type="ORF">EEDITHA_LOCUS16901</name>
</gene>
<evidence type="ECO:0000256" key="7">
    <source>
        <dbReference type="ARBA" id="ARBA00023242"/>
    </source>
</evidence>
<keyword evidence="7" id="KW-0539">Nucleus</keyword>
<dbReference type="PANTHER" id="PTHR46179">
    <property type="entry name" value="ZINC FINGER PROTEIN"/>
    <property type="match status" value="1"/>
</dbReference>
<organism evidence="11 12">
    <name type="scientific">Euphydryas editha</name>
    <name type="common">Edith's checkerspot</name>
    <dbReference type="NCBI Taxonomy" id="104508"/>
    <lineage>
        <taxon>Eukaryota</taxon>
        <taxon>Metazoa</taxon>
        <taxon>Ecdysozoa</taxon>
        <taxon>Arthropoda</taxon>
        <taxon>Hexapoda</taxon>
        <taxon>Insecta</taxon>
        <taxon>Pterygota</taxon>
        <taxon>Neoptera</taxon>
        <taxon>Endopterygota</taxon>
        <taxon>Lepidoptera</taxon>
        <taxon>Glossata</taxon>
        <taxon>Ditrysia</taxon>
        <taxon>Papilionoidea</taxon>
        <taxon>Nymphalidae</taxon>
        <taxon>Nymphalinae</taxon>
        <taxon>Euphydryas</taxon>
    </lineage>
</organism>
<dbReference type="SMART" id="SM00355">
    <property type="entry name" value="ZnF_C2H2"/>
    <property type="match status" value="7"/>
</dbReference>
<evidence type="ECO:0000313" key="11">
    <source>
        <dbReference type="EMBL" id="CAH2102239.1"/>
    </source>
</evidence>
<keyword evidence="5" id="KW-0805">Transcription regulation</keyword>
<feature type="region of interest" description="Disordered" evidence="9">
    <location>
        <begin position="306"/>
        <end position="326"/>
    </location>
</feature>
<evidence type="ECO:0000256" key="1">
    <source>
        <dbReference type="ARBA" id="ARBA00004123"/>
    </source>
</evidence>
<comment type="subcellular location">
    <subcellularLocation>
        <location evidence="1">Nucleus</location>
    </subcellularLocation>
</comment>
<feature type="region of interest" description="Disordered" evidence="9">
    <location>
        <begin position="514"/>
        <end position="538"/>
    </location>
</feature>
<keyword evidence="2" id="KW-0479">Metal-binding</keyword>
<proteinExistence type="predicted"/>
<evidence type="ECO:0000259" key="10">
    <source>
        <dbReference type="PROSITE" id="PS50157"/>
    </source>
</evidence>
<dbReference type="InterPro" id="IPR013087">
    <property type="entry name" value="Znf_C2H2_type"/>
</dbReference>
<feature type="domain" description="C2H2-type" evidence="10">
    <location>
        <begin position="291"/>
        <end position="320"/>
    </location>
</feature>
<dbReference type="GO" id="GO:0006357">
    <property type="term" value="P:regulation of transcription by RNA polymerase II"/>
    <property type="evidence" value="ECO:0007669"/>
    <property type="project" value="TreeGrafter"/>
</dbReference>
<dbReference type="Pfam" id="PF00096">
    <property type="entry name" value="zf-C2H2"/>
    <property type="match status" value="1"/>
</dbReference>
<feature type="domain" description="C2H2-type" evidence="10">
    <location>
        <begin position="461"/>
        <end position="488"/>
    </location>
</feature>